<dbReference type="EMBL" id="QSVQ01000002">
    <property type="protein sequence ID" value="RGO54067.1"/>
    <property type="molecule type" value="Genomic_DNA"/>
</dbReference>
<name>A0A3E5GVM9_9FIRM</name>
<reference evidence="1 2" key="1">
    <citation type="submission" date="2018-08" db="EMBL/GenBank/DDBJ databases">
        <title>A genome reference for cultivated species of the human gut microbiota.</title>
        <authorList>
            <person name="Zou Y."/>
            <person name="Xue W."/>
            <person name="Luo G."/>
        </authorList>
    </citation>
    <scope>NUCLEOTIDE SEQUENCE [LARGE SCALE GENOMIC DNA]</scope>
    <source>
        <strain evidence="1 2">OM02-12</strain>
    </source>
</reference>
<organism evidence="1 2">
    <name type="scientific">Dorea formicigenerans</name>
    <dbReference type="NCBI Taxonomy" id="39486"/>
    <lineage>
        <taxon>Bacteria</taxon>
        <taxon>Bacillati</taxon>
        <taxon>Bacillota</taxon>
        <taxon>Clostridia</taxon>
        <taxon>Lachnospirales</taxon>
        <taxon>Lachnospiraceae</taxon>
        <taxon>Dorea</taxon>
    </lineage>
</organism>
<dbReference type="Proteomes" id="UP000261055">
    <property type="component" value="Unassembled WGS sequence"/>
</dbReference>
<protein>
    <submittedName>
        <fullName evidence="1">Uncharacterized protein</fullName>
    </submittedName>
</protein>
<keyword evidence="2" id="KW-1185">Reference proteome</keyword>
<proteinExistence type="predicted"/>
<evidence type="ECO:0000313" key="1">
    <source>
        <dbReference type="EMBL" id="RGO54067.1"/>
    </source>
</evidence>
<gene>
    <name evidence="1" type="ORF">DXB12_02920</name>
</gene>
<comment type="caution">
    <text evidence="1">The sequence shown here is derived from an EMBL/GenBank/DDBJ whole genome shotgun (WGS) entry which is preliminary data.</text>
</comment>
<dbReference type="RefSeq" id="WP_009259807.1">
    <property type="nucleotide sequence ID" value="NZ_QSVQ01000002.1"/>
</dbReference>
<dbReference type="AlphaFoldDB" id="A0A3E5GVM9"/>
<evidence type="ECO:0000313" key="2">
    <source>
        <dbReference type="Proteomes" id="UP000261055"/>
    </source>
</evidence>
<accession>A0A3E5GVM9</accession>
<sequence>MLNKPDFIDEEQNYLLNSLLTLTQKNPAIWECVEYNPLSFLSSEEDDGTISACIVQMFVFQSELNQVEFELELSEHIDITTGKGDIYITLEKQSPDSYDKIDTGLSFETEYEDCAAEQIQSQFGNHVAAQMAEALVPPALQSDAASSALQWAIFNVEGDTPLKFKESSLYKLGEALFDSRRFLEFHRCVLDCSYREKLMAELN</sequence>